<dbReference type="Proteomes" id="UP000253606">
    <property type="component" value="Chromosome"/>
</dbReference>
<gene>
    <name evidence="1" type="ORF">ACPOL_2806</name>
</gene>
<dbReference type="EMBL" id="CP030840">
    <property type="protein sequence ID" value="AXC12114.1"/>
    <property type="molecule type" value="Genomic_DNA"/>
</dbReference>
<organism evidence="1 2">
    <name type="scientific">Acidisarcina polymorpha</name>
    <dbReference type="NCBI Taxonomy" id="2211140"/>
    <lineage>
        <taxon>Bacteria</taxon>
        <taxon>Pseudomonadati</taxon>
        <taxon>Acidobacteriota</taxon>
        <taxon>Terriglobia</taxon>
        <taxon>Terriglobales</taxon>
        <taxon>Acidobacteriaceae</taxon>
        <taxon>Acidisarcina</taxon>
    </lineage>
</organism>
<keyword evidence="2" id="KW-1185">Reference proteome</keyword>
<dbReference type="RefSeq" id="WP_236657449.1">
    <property type="nucleotide sequence ID" value="NZ_CP030840.1"/>
</dbReference>
<accession>A0A2Z5G024</accession>
<evidence type="ECO:0000313" key="1">
    <source>
        <dbReference type="EMBL" id="AXC12114.1"/>
    </source>
</evidence>
<dbReference type="KEGG" id="abas:ACPOL_2806"/>
<reference evidence="1 2" key="1">
    <citation type="journal article" date="2018" name="Front. Microbiol.">
        <title>Hydrolytic Capabilities as a Key to Environmental Success: Chitinolytic and Cellulolytic Acidobacteria From Acidic Sub-arctic Soils and Boreal Peatlands.</title>
        <authorList>
            <person name="Belova S.E."/>
            <person name="Ravin N.V."/>
            <person name="Pankratov T.A."/>
            <person name="Rakitin A.L."/>
            <person name="Ivanova A.A."/>
            <person name="Beletsky A.V."/>
            <person name="Mardanov A.V."/>
            <person name="Sinninghe Damste J.S."/>
            <person name="Dedysh S.N."/>
        </authorList>
    </citation>
    <scope>NUCLEOTIDE SEQUENCE [LARGE SCALE GENOMIC DNA]</scope>
    <source>
        <strain evidence="1 2">SBC82</strain>
    </source>
</reference>
<protein>
    <submittedName>
        <fullName evidence="1">Uncharacterized protein</fullName>
    </submittedName>
</protein>
<dbReference type="AlphaFoldDB" id="A0A2Z5G024"/>
<evidence type="ECO:0000313" key="2">
    <source>
        <dbReference type="Proteomes" id="UP000253606"/>
    </source>
</evidence>
<name>A0A2Z5G024_9BACT</name>
<sequence length="142" mass="15656">MTWADCVVEAIRYGWIDGQKKALDESSFLQRLSPRNPGSNWSSKNREHAKKLMQEGRMAPAGLAHVEAAQKDGRWEKAYAGSQAPKGKEILCHPEQAKSVLDLLPASFCQKAGNAGKTHDPNSVHVGQRDETALKSFTLRSL</sequence>
<proteinExistence type="predicted"/>